<name>A0ABX2E493_9FLAO</name>
<dbReference type="Gene3D" id="1.20.1260.10">
    <property type="match status" value="1"/>
</dbReference>
<organism evidence="3 4">
    <name type="scientific">Winogradskyella litoriviva</name>
    <dbReference type="NCBI Taxonomy" id="1220182"/>
    <lineage>
        <taxon>Bacteria</taxon>
        <taxon>Pseudomonadati</taxon>
        <taxon>Bacteroidota</taxon>
        <taxon>Flavobacteriia</taxon>
        <taxon>Flavobacteriales</taxon>
        <taxon>Flavobacteriaceae</taxon>
        <taxon>Winogradskyella</taxon>
    </lineage>
</organism>
<dbReference type="RefSeq" id="WP_173300278.1">
    <property type="nucleotide sequence ID" value="NZ_JABRWQ010000002.1"/>
</dbReference>
<evidence type="ECO:0000256" key="1">
    <source>
        <dbReference type="SAM" id="SignalP"/>
    </source>
</evidence>
<dbReference type="SUPFAM" id="SSF47240">
    <property type="entry name" value="Ferritin-like"/>
    <property type="match status" value="1"/>
</dbReference>
<gene>
    <name evidence="3" type="ORF">HNV10_05115</name>
</gene>
<dbReference type="Pfam" id="PF09968">
    <property type="entry name" value="DUF2202"/>
    <property type="match status" value="1"/>
</dbReference>
<accession>A0ABX2E493</accession>
<evidence type="ECO:0000313" key="4">
    <source>
        <dbReference type="Proteomes" id="UP000805085"/>
    </source>
</evidence>
<feature type="signal peptide" evidence="1">
    <location>
        <begin position="1"/>
        <end position="26"/>
    </location>
</feature>
<feature type="chain" id="PRO_5045107139" evidence="1">
    <location>
        <begin position="27"/>
        <end position="206"/>
    </location>
</feature>
<dbReference type="PROSITE" id="PS51257">
    <property type="entry name" value="PROKAR_LIPOPROTEIN"/>
    <property type="match status" value="1"/>
</dbReference>
<dbReference type="CDD" id="cd01048">
    <property type="entry name" value="Ferritin_like_AB2"/>
    <property type="match status" value="1"/>
</dbReference>
<dbReference type="EMBL" id="JABRWQ010000002">
    <property type="protein sequence ID" value="NRD22609.1"/>
    <property type="molecule type" value="Genomic_DNA"/>
</dbReference>
<keyword evidence="1" id="KW-0732">Signal</keyword>
<comment type="caution">
    <text evidence="3">The sequence shown here is derived from an EMBL/GenBank/DDBJ whole genome shotgun (WGS) entry which is preliminary data.</text>
</comment>
<evidence type="ECO:0000259" key="2">
    <source>
        <dbReference type="Pfam" id="PF09968"/>
    </source>
</evidence>
<dbReference type="Proteomes" id="UP000805085">
    <property type="component" value="Unassembled WGS sequence"/>
</dbReference>
<evidence type="ECO:0000313" key="3">
    <source>
        <dbReference type="EMBL" id="NRD22609.1"/>
    </source>
</evidence>
<proteinExistence type="predicted"/>
<protein>
    <submittedName>
        <fullName evidence="3">DUF2202 domain-containing protein</fullName>
    </submittedName>
</protein>
<dbReference type="InterPro" id="IPR009078">
    <property type="entry name" value="Ferritin-like_SF"/>
</dbReference>
<reference evidence="3 4" key="1">
    <citation type="journal article" date="2015" name="Int. J. Syst. Evol. Microbiol.">
        <title>Winogradskyella litoriviva sp. nov., isolated from coastal seawater.</title>
        <authorList>
            <person name="Nedashkovskaya O.I."/>
            <person name="Kukhlevskiy A.D."/>
            <person name="Zhukova N.V."/>
            <person name="Kim S.J."/>
            <person name="Rhee S.K."/>
            <person name="Mikhailov V.V."/>
        </authorList>
    </citation>
    <scope>NUCLEOTIDE SEQUENCE [LARGE SCALE GENOMIC DNA]</scope>
    <source>
        <strain evidence="3 4">KMM6491</strain>
    </source>
</reference>
<dbReference type="InterPro" id="IPR019243">
    <property type="entry name" value="DUF2202"/>
</dbReference>
<sequence length="206" mass="23506">MKASQLFRVTSILVLIFSLTFFSACSDDNDDDTTNQTLSLEDKTALLYMLEEEKLARDTYIYLTDLWSINQFANIKDSEQAHMNMVEDLLIQNNIEYDIQPAGEFENQTLQNFYDQFVIDGAVSVANSMQIGATIEDVDIKDLQVYLDVTTHPDLIVVFESLQCGSRNHLRSFIQGIENGGNIYIPQFISQDEFDLIITSNQEQCN</sequence>
<feature type="domain" description="DUF2202" evidence="2">
    <location>
        <begin position="42"/>
        <end position="200"/>
    </location>
</feature>
<keyword evidence="4" id="KW-1185">Reference proteome</keyword>
<dbReference type="InterPro" id="IPR012347">
    <property type="entry name" value="Ferritin-like"/>
</dbReference>